<feature type="non-terminal residue" evidence="2">
    <location>
        <position position="245"/>
    </location>
</feature>
<feature type="domain" description="Heterokaryon incompatibility" evidence="1">
    <location>
        <begin position="78"/>
        <end position="226"/>
    </location>
</feature>
<dbReference type="PANTHER" id="PTHR33112">
    <property type="entry name" value="DOMAIN PROTEIN, PUTATIVE-RELATED"/>
    <property type="match status" value="1"/>
</dbReference>
<reference evidence="2 3" key="1">
    <citation type="journal article" date="2016" name="Nat. Commun.">
        <title>Ectomycorrhizal ecology is imprinted in the genome of the dominant symbiotic fungus Cenococcum geophilum.</title>
        <authorList>
            <consortium name="DOE Joint Genome Institute"/>
            <person name="Peter M."/>
            <person name="Kohler A."/>
            <person name="Ohm R.A."/>
            <person name="Kuo A."/>
            <person name="Krutzmann J."/>
            <person name="Morin E."/>
            <person name="Arend M."/>
            <person name="Barry K.W."/>
            <person name="Binder M."/>
            <person name="Choi C."/>
            <person name="Clum A."/>
            <person name="Copeland A."/>
            <person name="Grisel N."/>
            <person name="Haridas S."/>
            <person name="Kipfer T."/>
            <person name="LaButti K."/>
            <person name="Lindquist E."/>
            <person name="Lipzen A."/>
            <person name="Maire R."/>
            <person name="Meier B."/>
            <person name="Mihaltcheva S."/>
            <person name="Molinier V."/>
            <person name="Murat C."/>
            <person name="Poggeler S."/>
            <person name="Quandt C.A."/>
            <person name="Sperisen C."/>
            <person name="Tritt A."/>
            <person name="Tisserant E."/>
            <person name="Crous P.W."/>
            <person name="Henrissat B."/>
            <person name="Nehls U."/>
            <person name="Egli S."/>
            <person name="Spatafora J.W."/>
            <person name="Grigoriev I.V."/>
            <person name="Martin F.M."/>
        </authorList>
    </citation>
    <scope>NUCLEOTIDE SEQUENCE [LARGE SCALE GENOMIC DNA]</scope>
    <source>
        <strain evidence="2 3">CBS 207.34</strain>
    </source>
</reference>
<accession>A0A8E2F0N0</accession>
<dbReference type="InterPro" id="IPR010730">
    <property type="entry name" value="HET"/>
</dbReference>
<dbReference type="Pfam" id="PF06985">
    <property type="entry name" value="HET"/>
    <property type="match status" value="1"/>
</dbReference>
<organism evidence="2 3">
    <name type="scientific">Glonium stellatum</name>
    <dbReference type="NCBI Taxonomy" id="574774"/>
    <lineage>
        <taxon>Eukaryota</taxon>
        <taxon>Fungi</taxon>
        <taxon>Dikarya</taxon>
        <taxon>Ascomycota</taxon>
        <taxon>Pezizomycotina</taxon>
        <taxon>Dothideomycetes</taxon>
        <taxon>Pleosporomycetidae</taxon>
        <taxon>Gloniales</taxon>
        <taxon>Gloniaceae</taxon>
        <taxon>Glonium</taxon>
    </lineage>
</organism>
<evidence type="ECO:0000259" key="1">
    <source>
        <dbReference type="Pfam" id="PF06985"/>
    </source>
</evidence>
<proteinExistence type="predicted"/>
<dbReference type="PANTHER" id="PTHR33112:SF12">
    <property type="entry name" value="HETEROKARYON INCOMPATIBILITY DOMAIN-CONTAINING PROTEIN"/>
    <property type="match status" value="1"/>
</dbReference>
<gene>
    <name evidence="2" type="ORF">AOQ84DRAFT_294059</name>
</gene>
<keyword evidence="3" id="KW-1185">Reference proteome</keyword>
<evidence type="ECO:0000313" key="2">
    <source>
        <dbReference type="EMBL" id="OCL07976.1"/>
    </source>
</evidence>
<dbReference type="Proteomes" id="UP000250140">
    <property type="component" value="Unassembled WGS sequence"/>
</dbReference>
<dbReference type="AlphaFoldDB" id="A0A8E2F0N0"/>
<dbReference type="OrthoDB" id="5428863at2759"/>
<name>A0A8E2F0N0_9PEZI</name>
<protein>
    <submittedName>
        <fullName evidence="2">HET-domain-containing protein</fullName>
    </submittedName>
</protein>
<sequence>MSKDKLLTGTDPSNLYGRFFKETADPALFRSWLDLCESHHVDTCNSSLWPRPPPQPEHLLVIDVEDSCVTAAPPACRFVALSYVWGSAKQKKLTHADWPVLSQKGALEGQDIPATIKDAIRVTKAIGEQYCWIDALCIFQDDPASQQDQISQMGAIYSRALLTIVAATGDANSGLHGVRPSTRVFRQDILHLPTISLLKVIDDSSSPLSIYDRISPWQTRAWTFQERIFSRRMLIFREKQIYWHC</sequence>
<evidence type="ECO:0000313" key="3">
    <source>
        <dbReference type="Proteomes" id="UP000250140"/>
    </source>
</evidence>
<dbReference type="EMBL" id="KV749744">
    <property type="protein sequence ID" value="OCL07976.1"/>
    <property type="molecule type" value="Genomic_DNA"/>
</dbReference>